<accession>A0A448WJN3</accession>
<dbReference type="Proteomes" id="UP000784294">
    <property type="component" value="Unassembled WGS sequence"/>
</dbReference>
<reference evidence="2" key="1">
    <citation type="submission" date="2018-11" db="EMBL/GenBank/DDBJ databases">
        <authorList>
            <consortium name="Pathogen Informatics"/>
        </authorList>
    </citation>
    <scope>NUCLEOTIDE SEQUENCE</scope>
</reference>
<keyword evidence="3" id="KW-1185">Reference proteome</keyword>
<protein>
    <submittedName>
        <fullName evidence="2">Uncharacterized protein</fullName>
    </submittedName>
</protein>
<dbReference type="EMBL" id="CAAALY010017364">
    <property type="protein sequence ID" value="VEL13300.1"/>
    <property type="molecule type" value="Genomic_DNA"/>
</dbReference>
<feature type="region of interest" description="Disordered" evidence="1">
    <location>
        <begin position="181"/>
        <end position="201"/>
    </location>
</feature>
<evidence type="ECO:0000313" key="3">
    <source>
        <dbReference type="Proteomes" id="UP000784294"/>
    </source>
</evidence>
<gene>
    <name evidence="2" type="ORF">PXEA_LOCUS6740</name>
</gene>
<evidence type="ECO:0000256" key="1">
    <source>
        <dbReference type="SAM" id="MobiDB-lite"/>
    </source>
</evidence>
<organism evidence="2 3">
    <name type="scientific">Protopolystoma xenopodis</name>
    <dbReference type="NCBI Taxonomy" id="117903"/>
    <lineage>
        <taxon>Eukaryota</taxon>
        <taxon>Metazoa</taxon>
        <taxon>Spiralia</taxon>
        <taxon>Lophotrochozoa</taxon>
        <taxon>Platyhelminthes</taxon>
        <taxon>Monogenea</taxon>
        <taxon>Polyopisthocotylea</taxon>
        <taxon>Polystomatidea</taxon>
        <taxon>Polystomatidae</taxon>
        <taxon>Protopolystoma</taxon>
    </lineage>
</organism>
<name>A0A448WJN3_9PLAT</name>
<sequence>MCRVARTCTKRGQVTKTARWTITDDERWRDSTNNGIAAGKSGHTSARGEELSLRHLHEEELEPGQAFILTTEGIHVRVSGTSSLSEFILAPPPPSPLLPHLPSPSFPLYLTYRPDGRRWRRFCITRKLAKIEKASAATFVAFAPYPRPRLTPGQLLLVPFTSASVPNPASRCLRAGSGPHAVPAEWRQSSSHSSSESPRLGLPTSICRAVELSTRFIPFLGYPLLCNAIAGKEEGVGRK</sequence>
<comment type="caution">
    <text evidence="2">The sequence shown here is derived from an EMBL/GenBank/DDBJ whole genome shotgun (WGS) entry which is preliminary data.</text>
</comment>
<dbReference type="AlphaFoldDB" id="A0A448WJN3"/>
<evidence type="ECO:0000313" key="2">
    <source>
        <dbReference type="EMBL" id="VEL13300.1"/>
    </source>
</evidence>
<proteinExistence type="predicted"/>